<accession>A0A0E2B0D0</accession>
<dbReference type="CDD" id="cd16936">
    <property type="entry name" value="HATPase_RsbW-like"/>
    <property type="match status" value="1"/>
</dbReference>
<organism evidence="5 6">
    <name type="scientific">Leptospira kirschneri str. H1</name>
    <dbReference type="NCBI Taxonomy" id="1049966"/>
    <lineage>
        <taxon>Bacteria</taxon>
        <taxon>Pseudomonadati</taxon>
        <taxon>Spirochaetota</taxon>
        <taxon>Spirochaetia</taxon>
        <taxon>Leptospirales</taxon>
        <taxon>Leptospiraceae</taxon>
        <taxon>Leptospira</taxon>
    </lineage>
</organism>
<dbReference type="Pfam" id="PF01590">
    <property type="entry name" value="GAF"/>
    <property type="match status" value="1"/>
</dbReference>
<dbReference type="FunFam" id="3.30.450.40:FF:000060">
    <property type="entry name" value="Stage II sporulation protein E"/>
    <property type="match status" value="1"/>
</dbReference>
<dbReference type="InterPro" id="IPR036457">
    <property type="entry name" value="PPM-type-like_dom_sf"/>
</dbReference>
<feature type="coiled-coil region" evidence="2">
    <location>
        <begin position="355"/>
        <end position="385"/>
    </location>
</feature>
<dbReference type="Proteomes" id="UP000006253">
    <property type="component" value="Unassembled WGS sequence"/>
</dbReference>
<evidence type="ECO:0000256" key="1">
    <source>
        <dbReference type="ARBA" id="ARBA00022801"/>
    </source>
</evidence>
<dbReference type="Pfam" id="PF07228">
    <property type="entry name" value="SpoIIE"/>
    <property type="match status" value="1"/>
</dbReference>
<dbReference type="PANTHER" id="PTHR43156">
    <property type="entry name" value="STAGE II SPORULATION PROTEIN E-RELATED"/>
    <property type="match status" value="1"/>
</dbReference>
<name>A0A0E2B0D0_9LEPT</name>
<reference evidence="5 6" key="1">
    <citation type="submission" date="2012-10" db="EMBL/GenBank/DDBJ databases">
        <authorList>
            <person name="Harkins D.M."/>
            <person name="Durkin A.S."/>
            <person name="Brinkac L.M."/>
            <person name="Selengut J.D."/>
            <person name="Sanka R."/>
            <person name="DePew J."/>
            <person name="Purushe J."/>
            <person name="Peacock S.J."/>
            <person name="Thaipadungpanit J."/>
            <person name="Wuthiekanun V.W."/>
            <person name="Day N.P."/>
            <person name="Vinetz J.M."/>
            <person name="Sutton G.G."/>
            <person name="Nelson W.C."/>
            <person name="Fouts D.E."/>
        </authorList>
    </citation>
    <scope>NUCLEOTIDE SEQUENCE [LARGE SCALE GENOMIC DNA]</scope>
    <source>
        <strain evidence="5 6">H1</strain>
    </source>
</reference>
<dbReference type="InterPro" id="IPR003018">
    <property type="entry name" value="GAF"/>
</dbReference>
<dbReference type="Gene3D" id="3.60.40.10">
    <property type="entry name" value="PPM-type phosphatase domain"/>
    <property type="match status" value="1"/>
</dbReference>
<evidence type="ECO:0000256" key="2">
    <source>
        <dbReference type="SAM" id="Coils"/>
    </source>
</evidence>
<proteinExistence type="predicted"/>
<dbReference type="InterPro" id="IPR036890">
    <property type="entry name" value="HATPase_C_sf"/>
</dbReference>
<dbReference type="PANTHER" id="PTHR43156:SF2">
    <property type="entry name" value="STAGE II SPORULATION PROTEIN E"/>
    <property type="match status" value="1"/>
</dbReference>
<evidence type="ECO:0000259" key="3">
    <source>
        <dbReference type="SMART" id="SM00065"/>
    </source>
</evidence>
<keyword evidence="1" id="KW-0378">Hydrolase</keyword>
<comment type="caution">
    <text evidence="5">The sequence shown here is derived from an EMBL/GenBank/DDBJ whole genome shotgun (WGS) entry which is preliminary data.</text>
</comment>
<sequence length="938" mass="105927">MISNKKQDSLLRQGSDGSLYLEDNPGLAVVFETLLTEIIHITSAKFGIFSFRLEDGTLKSIYGNHPSNKIEEAKLVSEFCFKTGQDLNLKKGISLNKLIPQLEQNSVCCVLHVGELGTSALEDQKKIFGTILLGRSDQEGGEFRESDFTHLKETVRVISDLLEKSFISGESSLVVLSLMTISRVALESVQIRKQTDRFDFLLTEIIRVSGLINKSLDLSQLLEAIMLSSKSVFRTEACSVLLLDDTKEYLYFHTVLGEKRDEVTKVKVPVGKGIAGMVVQDKKPMIINDAMNDPRVYREVDKASHFVTRNIMAAPLLVEGQVIGVIETINTIDRNSFTEEDLELFLSFSGTSALAIQKTGLLQNLEDANKDLRKKVSELESLFELSQVVSSAKSQADLMKHSIPVIHNEMDAGRTGIFLINRKMGLLTSISYTSEKIVEIFRTKDYQGSFIYRSIEEEKTTIKEDIQNFEFNHELDLEFLKGSYIVLPLTNPGRNAFGVITVSDRVDKLSYNYSHLRLLQTFASLVARGHETLKLQNEMISRKAMQRSLEREIEITREIQKNILPESKAFHSNFDLGVKSVPAKEVSGDFYDYYQYQDGQYSFLISDVSGKSLPAAIFMAMSSSIIRTLARDHDLDPEEILKQGNALIYEDSHNGMFVTTFFIHYNPAIFTLDYASAGHNDQVLIRKDGSWEIIKGSGPPLGVLPSASYKGGSLTVEPGDMFILYTDGAIEEKNSKDEEFGLERMIREVIVRRHLSSEQIVEELFKLVREFSGAPELFDDFTVMILKFNDNYQFSRIFEAKTSAIPLFREFVYQTIKVRNLEDSQRDDILLACDEAGTNIVMHGYENTDLKNPKFECKIRFTGDWITIVLIDSGKVFHREKVQDPSIEDNLSGKRKGGFGVYLIEKLMDSVDYSSEGEKNFLVLKKNFQNKASNGNNV</sequence>
<evidence type="ECO:0000313" key="6">
    <source>
        <dbReference type="Proteomes" id="UP000006253"/>
    </source>
</evidence>
<feature type="domain" description="PPM-type phosphatase" evidence="4">
    <location>
        <begin position="571"/>
        <end position="788"/>
    </location>
</feature>
<dbReference type="GO" id="GO:0016791">
    <property type="term" value="F:phosphatase activity"/>
    <property type="evidence" value="ECO:0007669"/>
    <property type="project" value="TreeGrafter"/>
</dbReference>
<dbReference type="SMART" id="SM00065">
    <property type="entry name" value="GAF"/>
    <property type="match status" value="2"/>
</dbReference>
<dbReference type="AlphaFoldDB" id="A0A0E2B0D0"/>
<dbReference type="Gene3D" id="3.30.565.10">
    <property type="entry name" value="Histidine kinase-like ATPase, C-terminal domain"/>
    <property type="match status" value="1"/>
</dbReference>
<protein>
    <submittedName>
        <fullName evidence="5">Stage II sporulation protein E</fullName>
    </submittedName>
</protein>
<evidence type="ECO:0000313" key="5">
    <source>
        <dbReference type="EMBL" id="EKO14589.1"/>
    </source>
</evidence>
<dbReference type="SUPFAM" id="SSF81606">
    <property type="entry name" value="PP2C-like"/>
    <property type="match status" value="1"/>
</dbReference>
<dbReference type="SUPFAM" id="SSF55781">
    <property type="entry name" value="GAF domain-like"/>
    <property type="match status" value="2"/>
</dbReference>
<keyword evidence="2" id="KW-0175">Coiled coil</keyword>
<dbReference type="InterPro" id="IPR029016">
    <property type="entry name" value="GAF-like_dom_sf"/>
</dbReference>
<dbReference type="SMART" id="SM00331">
    <property type="entry name" value="PP2C_SIG"/>
    <property type="match status" value="1"/>
</dbReference>
<dbReference type="RefSeq" id="WP_004766031.1">
    <property type="nucleotide sequence ID" value="NZ_AHMY02000051.1"/>
</dbReference>
<dbReference type="InterPro" id="IPR003594">
    <property type="entry name" value="HATPase_dom"/>
</dbReference>
<dbReference type="InterPro" id="IPR052016">
    <property type="entry name" value="Bact_Sigma-Reg"/>
</dbReference>
<gene>
    <name evidence="5" type="ORF">LEP1GSC081_1389</name>
</gene>
<feature type="domain" description="GAF" evidence="3">
    <location>
        <begin position="217"/>
        <end position="366"/>
    </location>
</feature>
<dbReference type="Pfam" id="PF13581">
    <property type="entry name" value="HATPase_c_2"/>
    <property type="match status" value="1"/>
</dbReference>
<dbReference type="FunFam" id="3.60.40.10:FF:000083">
    <property type="entry name" value="Stage II sporulation protein E"/>
    <property type="match status" value="1"/>
</dbReference>
<dbReference type="Gene3D" id="3.30.450.40">
    <property type="match status" value="2"/>
</dbReference>
<feature type="domain" description="GAF" evidence="3">
    <location>
        <begin position="387"/>
        <end position="540"/>
    </location>
</feature>
<evidence type="ECO:0000259" key="4">
    <source>
        <dbReference type="SMART" id="SM00331"/>
    </source>
</evidence>
<dbReference type="EMBL" id="AHMY02000051">
    <property type="protein sequence ID" value="EKO14589.1"/>
    <property type="molecule type" value="Genomic_DNA"/>
</dbReference>
<dbReference type="InterPro" id="IPR001932">
    <property type="entry name" value="PPM-type_phosphatase-like_dom"/>
</dbReference>